<evidence type="ECO:0000313" key="5">
    <source>
        <dbReference type="EMBL" id="VTT55423.1"/>
    </source>
</evidence>
<name>A0A9Q9R9J9_FUSFU</name>
<evidence type="ECO:0008006" key="7">
    <source>
        <dbReference type="Google" id="ProtNLM"/>
    </source>
</evidence>
<dbReference type="PROSITE" id="PS00518">
    <property type="entry name" value="ZF_RING_1"/>
    <property type="match status" value="1"/>
</dbReference>
<feature type="compositionally biased region" description="Basic and acidic residues" evidence="4">
    <location>
        <begin position="238"/>
        <end position="254"/>
    </location>
</feature>
<comment type="caution">
    <text evidence="5">The sequence shown here is derived from an EMBL/GenBank/DDBJ whole genome shotgun (WGS) entry which is preliminary data.</text>
</comment>
<feature type="compositionally biased region" description="Low complexity" evidence="4">
    <location>
        <begin position="480"/>
        <end position="499"/>
    </location>
</feature>
<dbReference type="Proteomes" id="UP000760494">
    <property type="component" value="Unassembled WGS sequence"/>
</dbReference>
<accession>A0A9Q9R9J9</accession>
<evidence type="ECO:0000256" key="4">
    <source>
        <dbReference type="SAM" id="MobiDB-lite"/>
    </source>
</evidence>
<feature type="compositionally biased region" description="Polar residues" evidence="4">
    <location>
        <begin position="257"/>
        <end position="267"/>
    </location>
</feature>
<dbReference type="EMBL" id="CABFJX010000001">
    <property type="protein sequence ID" value="VTT55423.1"/>
    <property type="molecule type" value="Genomic_DNA"/>
</dbReference>
<protein>
    <recommendedName>
        <fullName evidence="7">RING-type domain-containing protein</fullName>
    </recommendedName>
</protein>
<proteinExistence type="predicted"/>
<evidence type="ECO:0000313" key="6">
    <source>
        <dbReference type="Proteomes" id="UP000760494"/>
    </source>
</evidence>
<keyword evidence="2" id="KW-0863">Zinc-finger</keyword>
<dbReference type="GO" id="GO:0008270">
    <property type="term" value="F:zinc ion binding"/>
    <property type="evidence" value="ECO:0007669"/>
    <property type="project" value="UniProtKB-KW"/>
</dbReference>
<sequence length="671" mass="72686">MSFAQDAEMQHLARLQLDYITELLSQNPEEDELPEIIQDLIRTRPYLELVAAGAAVFNEEAVNARVNKGFSAPEYDLEGLRAPSPSATAPTRQVGKLVTAVAGTMDGFHADGQFNNEAHLTDSTTATVASFSDSASDIVITSAPGTPTGPSVEVAYQNAFARLDAALRDRHDCLSDIYADDNAGAPPPTPWELETVHSNSSKVSKVTETALAFLSKTDVRHIIEARAQSSSQSISSRGAEHGTPQKDSTTRDVESVSIETASPTPTTHLHHDEVDAGLISFDEDPTPAGTIPTTIGDVSPPTSTFAKEWEESECGNVALDVSCTIAHSVEFETELPVQTSEVVPFSTKGTTSAPNDECIVSTEPQCAAVSITGDDAFTPATSVHQDSNVIKCFKCGKDCDGNAITCSCGHHYCADCLNDVVKASIHGSTPFPPVCCEIPIPVDINSSIFDEKILYDFLWKKFGASDVGEQGSIDEQGDKSLPSPHSLPSLPSTPFTPSTPSTPPVPSPPSLSTEEEAEYSFSGFGEEAADNGDAKCRLCHKTIEKGLYCPDCCYRCNNSRADCKCDWWDGRQRREKDLAIVKTSNFQTAQPQVAPFRGQRKQFGGIFQRNNGTPRDEAQNGACQHLLMKQVKFSGRCFDCHHMLPAFLWQCTRCKYLVCKHCGKKRGIFSH</sequence>
<feature type="region of interest" description="Disordered" evidence="4">
    <location>
        <begin position="469"/>
        <end position="521"/>
    </location>
</feature>
<evidence type="ECO:0000256" key="1">
    <source>
        <dbReference type="ARBA" id="ARBA00022723"/>
    </source>
</evidence>
<reference evidence="5" key="1">
    <citation type="submission" date="2019-05" db="EMBL/GenBank/DDBJ databases">
        <authorList>
            <person name="Piombo E."/>
        </authorList>
    </citation>
    <scope>NUCLEOTIDE SEQUENCE</scope>
    <source>
        <strain evidence="5">C2S</strain>
    </source>
</reference>
<dbReference type="AlphaFoldDB" id="A0A9Q9R9J9"/>
<keyword evidence="3" id="KW-0862">Zinc</keyword>
<evidence type="ECO:0000256" key="3">
    <source>
        <dbReference type="ARBA" id="ARBA00022833"/>
    </source>
</evidence>
<feature type="compositionally biased region" description="Pro residues" evidence="4">
    <location>
        <begin position="500"/>
        <end position="509"/>
    </location>
</feature>
<evidence type="ECO:0000256" key="2">
    <source>
        <dbReference type="ARBA" id="ARBA00022771"/>
    </source>
</evidence>
<feature type="region of interest" description="Disordered" evidence="4">
    <location>
        <begin position="227"/>
        <end position="270"/>
    </location>
</feature>
<organism evidence="5 6">
    <name type="scientific">Fusarium fujikuroi</name>
    <name type="common">Bakanae and foot rot disease fungus</name>
    <name type="synonym">Gibberella fujikuroi</name>
    <dbReference type="NCBI Taxonomy" id="5127"/>
    <lineage>
        <taxon>Eukaryota</taxon>
        <taxon>Fungi</taxon>
        <taxon>Dikarya</taxon>
        <taxon>Ascomycota</taxon>
        <taxon>Pezizomycotina</taxon>
        <taxon>Sordariomycetes</taxon>
        <taxon>Hypocreomycetidae</taxon>
        <taxon>Hypocreales</taxon>
        <taxon>Nectriaceae</taxon>
        <taxon>Fusarium</taxon>
        <taxon>Fusarium fujikuroi species complex</taxon>
    </lineage>
</organism>
<gene>
    <name evidence="5" type="ORF">C2S_270</name>
</gene>
<dbReference type="InterPro" id="IPR017907">
    <property type="entry name" value="Znf_RING_CS"/>
</dbReference>
<keyword evidence="1" id="KW-0479">Metal-binding</keyword>